<comment type="caution">
    <text evidence="1">The sequence shown here is derived from an EMBL/GenBank/DDBJ whole genome shotgun (WGS) entry which is preliminary data.</text>
</comment>
<accession>A0AAV4WQH0</accession>
<keyword evidence="2" id="KW-1185">Reference proteome</keyword>
<evidence type="ECO:0000313" key="1">
    <source>
        <dbReference type="EMBL" id="GIY83805.1"/>
    </source>
</evidence>
<name>A0AAV4WQH0_CAEEX</name>
<evidence type="ECO:0000313" key="2">
    <source>
        <dbReference type="Proteomes" id="UP001054945"/>
    </source>
</evidence>
<organism evidence="1 2">
    <name type="scientific">Caerostris extrusa</name>
    <name type="common">Bark spider</name>
    <name type="synonym">Caerostris bankana</name>
    <dbReference type="NCBI Taxonomy" id="172846"/>
    <lineage>
        <taxon>Eukaryota</taxon>
        <taxon>Metazoa</taxon>
        <taxon>Ecdysozoa</taxon>
        <taxon>Arthropoda</taxon>
        <taxon>Chelicerata</taxon>
        <taxon>Arachnida</taxon>
        <taxon>Araneae</taxon>
        <taxon>Araneomorphae</taxon>
        <taxon>Entelegynae</taxon>
        <taxon>Araneoidea</taxon>
        <taxon>Araneidae</taxon>
        <taxon>Caerostris</taxon>
    </lineage>
</organism>
<proteinExistence type="predicted"/>
<gene>
    <name evidence="1" type="ORF">CEXT_539171</name>
</gene>
<protein>
    <submittedName>
        <fullName evidence="1">Uncharacterized protein</fullName>
    </submittedName>
</protein>
<reference evidence="1 2" key="1">
    <citation type="submission" date="2021-06" db="EMBL/GenBank/DDBJ databases">
        <title>Caerostris extrusa draft genome.</title>
        <authorList>
            <person name="Kono N."/>
            <person name="Arakawa K."/>
        </authorList>
    </citation>
    <scope>NUCLEOTIDE SEQUENCE [LARGE SCALE GENOMIC DNA]</scope>
</reference>
<sequence length="88" mass="10200">MALLLPKLKLQPIEFGPINPILLKLKRNSYWKEYRHCFYSDFHLAGSNAPKIDHTLRISSNSAIIKYRGQSESATFEARLEMLTSVKY</sequence>
<dbReference type="AlphaFoldDB" id="A0AAV4WQH0"/>
<dbReference type="Proteomes" id="UP001054945">
    <property type="component" value="Unassembled WGS sequence"/>
</dbReference>
<dbReference type="EMBL" id="BPLR01016432">
    <property type="protein sequence ID" value="GIY83805.1"/>
    <property type="molecule type" value="Genomic_DNA"/>
</dbReference>